<dbReference type="PANTHER" id="PTHR37950">
    <property type="entry name" value="4-HYDROXYPHENYLACETATE CATABOLISM PROTEIN"/>
    <property type="match status" value="1"/>
</dbReference>
<sequence>MPQITVDYSAELDDAFDRRGFAQALHPLVAETVATKIAACKTRFRRVDESVVADAVTGDAILHISIGLLPGRSDEIKAQLTESVLELLTAHIKPTDGLTVHASAETRDLDPSYRKR</sequence>
<dbReference type="EMBL" id="JBEXIP010000011">
    <property type="protein sequence ID" value="MET8434460.1"/>
    <property type="molecule type" value="Genomic_DNA"/>
</dbReference>
<gene>
    <name evidence="1" type="ORF">ABZV61_16985</name>
</gene>
<dbReference type="PANTHER" id="PTHR37950:SF1">
    <property type="entry name" value="4-HYDROXYPHENYLACETATE CATABOLISM PROTEIN"/>
    <property type="match status" value="1"/>
</dbReference>
<dbReference type="InterPro" id="IPR014347">
    <property type="entry name" value="Tautomerase/MIF_sf"/>
</dbReference>
<dbReference type="RefSeq" id="WP_356502207.1">
    <property type="nucleotide sequence ID" value="NZ_JBEXEF010000174.1"/>
</dbReference>
<name>A0ABV2U9D9_9ACTN</name>
<dbReference type="SUPFAM" id="SSF55331">
    <property type="entry name" value="Tautomerase/MIF"/>
    <property type="match status" value="1"/>
</dbReference>
<proteinExistence type="predicted"/>
<evidence type="ECO:0000313" key="1">
    <source>
        <dbReference type="EMBL" id="MET8434460.1"/>
    </source>
</evidence>
<dbReference type="Proteomes" id="UP001550044">
    <property type="component" value="Unassembled WGS sequence"/>
</dbReference>
<protein>
    <submittedName>
        <fullName evidence="1">Isomerase</fullName>
    </submittedName>
</protein>
<reference evidence="1 2" key="1">
    <citation type="submission" date="2024-06" db="EMBL/GenBank/DDBJ databases">
        <title>The Natural Products Discovery Center: Release of the First 8490 Sequenced Strains for Exploring Actinobacteria Biosynthetic Diversity.</title>
        <authorList>
            <person name="Kalkreuter E."/>
            <person name="Kautsar S.A."/>
            <person name="Yang D."/>
            <person name="Bader C.D."/>
            <person name="Teijaro C.N."/>
            <person name="Fluegel L."/>
            <person name="Davis C.M."/>
            <person name="Simpson J.R."/>
            <person name="Lauterbach L."/>
            <person name="Steele A.D."/>
            <person name="Gui C."/>
            <person name="Meng S."/>
            <person name="Li G."/>
            <person name="Viehrig K."/>
            <person name="Ye F."/>
            <person name="Su P."/>
            <person name="Kiefer A.F."/>
            <person name="Nichols A."/>
            <person name="Cepeda A.J."/>
            <person name="Yan W."/>
            <person name="Fan B."/>
            <person name="Jiang Y."/>
            <person name="Adhikari A."/>
            <person name="Zheng C.-J."/>
            <person name="Schuster L."/>
            <person name="Cowan T.M."/>
            <person name="Smanski M.J."/>
            <person name="Chevrette M.G."/>
            <person name="De Carvalho L.P.S."/>
            <person name="Shen B."/>
        </authorList>
    </citation>
    <scope>NUCLEOTIDE SEQUENCE [LARGE SCALE GENOMIC DNA]</scope>
    <source>
        <strain evidence="1 2">NPDC005137</strain>
    </source>
</reference>
<evidence type="ECO:0000313" key="2">
    <source>
        <dbReference type="Proteomes" id="UP001550044"/>
    </source>
</evidence>
<dbReference type="Gene3D" id="3.30.429.10">
    <property type="entry name" value="Macrophage Migration Inhibitory Factor"/>
    <property type="match status" value="1"/>
</dbReference>
<keyword evidence="2" id="KW-1185">Reference proteome</keyword>
<organism evidence="1 2">
    <name type="scientific">Streptomyces sp. 900116325</name>
    <dbReference type="NCBI Taxonomy" id="3154295"/>
    <lineage>
        <taxon>Bacteria</taxon>
        <taxon>Bacillati</taxon>
        <taxon>Actinomycetota</taxon>
        <taxon>Actinomycetes</taxon>
        <taxon>Kitasatosporales</taxon>
        <taxon>Streptomycetaceae</taxon>
        <taxon>Streptomyces</taxon>
    </lineage>
</organism>
<dbReference type="GO" id="GO:0016853">
    <property type="term" value="F:isomerase activity"/>
    <property type="evidence" value="ECO:0007669"/>
    <property type="project" value="UniProtKB-KW"/>
</dbReference>
<dbReference type="InterPro" id="IPR004220">
    <property type="entry name" value="5-COMe_2-OHmuconate_Isoase"/>
</dbReference>
<dbReference type="Pfam" id="PF02962">
    <property type="entry name" value="CHMI"/>
    <property type="match status" value="1"/>
</dbReference>
<keyword evidence="1" id="KW-0413">Isomerase</keyword>
<comment type="caution">
    <text evidence="1">The sequence shown here is derived from an EMBL/GenBank/DDBJ whole genome shotgun (WGS) entry which is preliminary data.</text>
</comment>
<accession>A0ABV2U9D9</accession>